<keyword evidence="5 6" id="KW-0460">Magnesium</keyword>
<keyword evidence="1 6" id="KW-1277">Toxin-antitoxin system</keyword>
<dbReference type="InterPro" id="IPR044153">
    <property type="entry name" value="PIN_Pae0151-like"/>
</dbReference>
<comment type="caution">
    <text evidence="8">The sequence shown here is derived from an EMBL/GenBank/DDBJ whole genome shotgun (WGS) entry which is preliminary data.</text>
</comment>
<dbReference type="AlphaFoldDB" id="A0A7W9NJ83"/>
<keyword evidence="2 6" id="KW-0540">Nuclease</keyword>
<proteinExistence type="inferred from homology"/>
<dbReference type="Gene3D" id="3.40.50.1010">
    <property type="entry name" value="5'-nuclease"/>
    <property type="match status" value="1"/>
</dbReference>
<evidence type="ECO:0000259" key="7">
    <source>
        <dbReference type="Pfam" id="PF01850"/>
    </source>
</evidence>
<dbReference type="InterPro" id="IPR051619">
    <property type="entry name" value="TypeII_TA_RNase_PINc/VapC"/>
</dbReference>
<evidence type="ECO:0000313" key="8">
    <source>
        <dbReference type="EMBL" id="MBB5893888.1"/>
    </source>
</evidence>
<dbReference type="InterPro" id="IPR002716">
    <property type="entry name" value="PIN_dom"/>
</dbReference>
<dbReference type="PANTHER" id="PTHR35901">
    <property type="entry name" value="RIBONUCLEASE VAPC3"/>
    <property type="match status" value="1"/>
</dbReference>
<dbReference type="Pfam" id="PF01850">
    <property type="entry name" value="PIN"/>
    <property type="match status" value="1"/>
</dbReference>
<dbReference type="Proteomes" id="UP000585638">
    <property type="component" value="Unassembled WGS sequence"/>
</dbReference>
<feature type="binding site" evidence="6">
    <location>
        <position position="98"/>
    </location>
    <ligand>
        <name>Mg(2+)</name>
        <dbReference type="ChEBI" id="CHEBI:18420"/>
    </ligand>
</feature>
<keyword evidence="3 6" id="KW-0479">Metal-binding</keyword>
<comment type="function">
    <text evidence="6">Toxic component of a toxin-antitoxin (TA) system. An RNase.</text>
</comment>
<dbReference type="GO" id="GO:0000287">
    <property type="term" value="F:magnesium ion binding"/>
    <property type="evidence" value="ECO:0007669"/>
    <property type="project" value="UniProtKB-UniRule"/>
</dbReference>
<dbReference type="InterPro" id="IPR022907">
    <property type="entry name" value="VapC_family"/>
</dbReference>
<evidence type="ECO:0000313" key="9">
    <source>
        <dbReference type="Proteomes" id="UP000585638"/>
    </source>
</evidence>
<dbReference type="GO" id="GO:0016787">
    <property type="term" value="F:hydrolase activity"/>
    <property type="evidence" value="ECO:0007669"/>
    <property type="project" value="UniProtKB-KW"/>
</dbReference>
<evidence type="ECO:0000256" key="3">
    <source>
        <dbReference type="ARBA" id="ARBA00022723"/>
    </source>
</evidence>
<dbReference type="EC" id="3.1.-.-" evidence="6"/>
<keyword evidence="9" id="KW-1185">Reference proteome</keyword>
<comment type="similarity">
    <text evidence="6">Belongs to the PINc/VapC protein family.</text>
</comment>
<protein>
    <recommendedName>
        <fullName evidence="6">Ribonuclease VapC</fullName>
        <shortName evidence="6">RNase VapC</shortName>
        <ecNumber evidence="6">3.1.-.-</ecNumber>
    </recommendedName>
    <alternativeName>
        <fullName evidence="6">Toxin VapC</fullName>
    </alternativeName>
</protein>
<dbReference type="GO" id="GO:0090729">
    <property type="term" value="F:toxin activity"/>
    <property type="evidence" value="ECO:0007669"/>
    <property type="project" value="UniProtKB-KW"/>
</dbReference>
<evidence type="ECO:0000256" key="4">
    <source>
        <dbReference type="ARBA" id="ARBA00022801"/>
    </source>
</evidence>
<comment type="cofactor">
    <cofactor evidence="6">
        <name>Mg(2+)</name>
        <dbReference type="ChEBI" id="CHEBI:18420"/>
    </cofactor>
</comment>
<dbReference type="CDD" id="cd09873">
    <property type="entry name" value="PIN_Pae0151-like"/>
    <property type="match status" value="1"/>
</dbReference>
<sequence length="135" mass="14451">MTDLVLDSSAFVYATTVYTDDARELRKRIAASTCHVPHLADAEVGSVLRRQELAGDLSADECLTALHSLKHLVDNRYPAIGPLADAAWQLRGAITFYDALYVALAANLGVPLVTMDARLSRAPGVTCAVEVVGQP</sequence>
<dbReference type="RefSeq" id="WP_184865482.1">
    <property type="nucleotide sequence ID" value="NZ_BAAAWY010000014.1"/>
</dbReference>
<dbReference type="PANTHER" id="PTHR35901:SF1">
    <property type="entry name" value="EXONUCLEASE VAPC9"/>
    <property type="match status" value="1"/>
</dbReference>
<gene>
    <name evidence="6" type="primary">vapC</name>
    <name evidence="8" type="ORF">BJ998_005084</name>
</gene>
<keyword evidence="6" id="KW-0800">Toxin</keyword>
<organism evidence="8 9">
    <name type="scientific">Kutzneria kofuensis</name>
    <dbReference type="NCBI Taxonomy" id="103725"/>
    <lineage>
        <taxon>Bacteria</taxon>
        <taxon>Bacillati</taxon>
        <taxon>Actinomycetota</taxon>
        <taxon>Actinomycetes</taxon>
        <taxon>Pseudonocardiales</taxon>
        <taxon>Pseudonocardiaceae</taxon>
        <taxon>Kutzneria</taxon>
    </lineage>
</organism>
<keyword evidence="4 6" id="KW-0378">Hydrolase</keyword>
<evidence type="ECO:0000256" key="5">
    <source>
        <dbReference type="ARBA" id="ARBA00022842"/>
    </source>
</evidence>
<evidence type="ECO:0000256" key="6">
    <source>
        <dbReference type="HAMAP-Rule" id="MF_00265"/>
    </source>
</evidence>
<dbReference type="SUPFAM" id="SSF88723">
    <property type="entry name" value="PIN domain-like"/>
    <property type="match status" value="1"/>
</dbReference>
<evidence type="ECO:0000256" key="1">
    <source>
        <dbReference type="ARBA" id="ARBA00022649"/>
    </source>
</evidence>
<name>A0A7W9NJ83_9PSEU</name>
<feature type="domain" description="PIN" evidence="7">
    <location>
        <begin position="5"/>
        <end position="123"/>
    </location>
</feature>
<reference evidence="8 9" key="1">
    <citation type="submission" date="2020-08" db="EMBL/GenBank/DDBJ databases">
        <title>Sequencing the genomes of 1000 actinobacteria strains.</title>
        <authorList>
            <person name="Klenk H.-P."/>
        </authorList>
    </citation>
    <scope>NUCLEOTIDE SEQUENCE [LARGE SCALE GENOMIC DNA]</scope>
    <source>
        <strain evidence="8 9">DSM 43851</strain>
    </source>
</reference>
<feature type="binding site" evidence="6">
    <location>
        <position position="7"/>
    </location>
    <ligand>
        <name>Mg(2+)</name>
        <dbReference type="ChEBI" id="CHEBI:18420"/>
    </ligand>
</feature>
<dbReference type="GO" id="GO:0004540">
    <property type="term" value="F:RNA nuclease activity"/>
    <property type="evidence" value="ECO:0007669"/>
    <property type="project" value="InterPro"/>
</dbReference>
<dbReference type="InterPro" id="IPR029060">
    <property type="entry name" value="PIN-like_dom_sf"/>
</dbReference>
<dbReference type="HAMAP" id="MF_00265">
    <property type="entry name" value="VapC_Nob1"/>
    <property type="match status" value="1"/>
</dbReference>
<dbReference type="EMBL" id="JACHIR010000001">
    <property type="protein sequence ID" value="MBB5893888.1"/>
    <property type="molecule type" value="Genomic_DNA"/>
</dbReference>
<evidence type="ECO:0000256" key="2">
    <source>
        <dbReference type="ARBA" id="ARBA00022722"/>
    </source>
</evidence>
<accession>A0A7W9NJ83</accession>